<dbReference type="OrthoDB" id="10258608at2759"/>
<dbReference type="InterPro" id="IPR023394">
    <property type="entry name" value="Sec7_C_sf"/>
</dbReference>
<feature type="domain" description="SEC7" evidence="2">
    <location>
        <begin position="728"/>
        <end position="907"/>
    </location>
</feature>
<dbReference type="Gene3D" id="1.10.220.20">
    <property type="match status" value="2"/>
</dbReference>
<sequence length="2155" mass="238137">MAPPNALCIVQSEISLLSTALKCNARVSFRGYQEEIRSPIYKNFLQLKSILDKLSTLSEVEPLVYLTPFLEVIRSEDITGPITGLALTAVDKFLSYGLLELPFSECGDLPATGPGSVHSIAVAVEAIADSGTQARFVGTDRSSDEVVLMKVLHLLRTLLLVPAGSLVSDRVVREILQSCFRICFEPKLSELLRRTAEMCLASIIQLFFSRLPSMLWNAQKTQMTINADCNNLLDSPVNDLDSNEADCPAHEIRNHCSVHSHFTTTATTPSVTHQDSACVDSVNVELPEESLQQTNDPAVSSHMEPVKLSIDDVGVRSENQSASSPSEFTAFSEAAVPNTAPPQPQPYGLPAVHDLLHYLVSLLTPEHNSDAIITVSLGLVTIALETGADAIAHCPSLLQLIRGDLTKYLLLLLYSDRVWQFAATLRVCFMLFESMRKHLKLQMEVYLHRLTAICSPDNETTSYERREVALESVVRLFLVPGLATELYVNYDCDPYCSNLFEDITKMLAKNAYPVERLMGTHLLSLDALLAVLNAIGTQCGSLGADTGVRQNCSKMALNSTSYQANMLIGEDSATTIQTQSGDIVGVTHSRVRLNRHPVDSNLLPSREQLNAAIAKKRVLILGSDQFNVKPKQGIAFLQQHHVLKSPLDADELAHFLRENPRLDKRMIGEYLSDRKNGDVLAAYVKCVFLSRSLSAPVGHVNRESFSDTWFTCLCRCYPTSDIGIDLVLILGSDQFNVKPKQGIAFLQQHHVLKSPLDADELAHFLRENPRLDKRMIGEYLSDRKNGDVLAAYVKQFNFAGVPIDEALRVYLEAFRLPGEAPLIQRIMEHFAEHWYSANDAPFADVDAAFTLAYAILMLNTDQHNPNSKKQNAPMTVTDFKKNLSGMNGTGDYDSKLLEAVFTNIQKYEIVMPSEQAGLVRENYLWKCLLRRASTEHARFVHAQTGTFDANLFDLIWGPTVSALSFIFDKTIDPAVQNKAVHGFIRCAAIAAHYGMSDVLDNLVISLCKFTTLLTTAESPASLPVSIGRNAKGRLALRLVFALTSNHADILRYGWHSLLDCLLQLFRANLLPEELTESEDFLAPSRRVRLTARGCIPIADRKTKKRPHGTKQGIGQGTREAGVLSSFYQYLTSGTGWTESGDEDDVDVSSTFRFSEGVAEALEPGIATATLKSNSLDPKGRMQVHLSTGHWASALQSAQMDEQSASRVALETVQQCEIPQLVKDSKFLLDASLTELIKALLRAVRGDASSEALVSPPSSTFDIGSYAKEEPTLIHALSVDPVADSPRSVTSGNLSQSSLSLDNSVVEPLESILPCQNQSQDPPNLSKRNVTLPTTASSVTTMSYYPAFCSTGGVPTEDCRIFCLELLVRVLLHNRDRVSSLWPLVQCYLADLLLTAVEPTPLIERVIVGFLRLAIHLLRRHEMTSQIFACLHYILLSRGDRLLLDCCHPSPDPPDRLQNARPTYGRSKTHTPQKKNTVGLQIISGLMHLLHNHAADLPDPVTDWQLIFSLLEVCGAGLRAQPSTSSRTRHFHHSSMYDITAIRDHDSCQYATHLHNARGCTSDSEAPDLNYHSHHPPCDQTPDSGVQSERGESAQRHPGCGWIMVDGSLATHERPSELDGSCTAAPALKTQILALSDDHPIGSSAQVPVEVSPNTVLTSISFHEVNVTNPLIPSRILGIQVAIGTRDPVTLKQAADCLDFLVRDPTYITPDNFEFCVRALRVFVEACLRCQSTWVLEQKSDQSTTFHQNIRNQKRSGRSSGTRKLASVSSRTNGSESESDPETEEERRVQRSSWAKEVFLSPTTSVVSIQLLDLIHILLTRATSIYTEWTQAGSNTCTPTDNEDSSVPDSQLKSFEPEIVEHLWSACWRPLLQATARLCCDCRREVRTDALAYLQRALLSPTLQPLSGSQWEECFGMVLFPLLSGFLESIALEEVMCGNNQRGSSPIPSSHFHAVEFVDPRMRAVPLLTKVFLQHLRPLHRSKNFHSIWIRMLTYMEHYMQASSSDSLTDAVRESLKNVLLVMYTGTYDTPPILLRDASPDSPEAVLWELTTQRLSTFLPSLLDQLFPPSMPAAEIIVQNTVLHPQSSTTESSQSVKDICNQQQLPVEKRVCGQPHEAGIIESQSTCSGSLSTMASAEHTSSHVSHCPVDSPICDL</sequence>
<keyword evidence="4" id="KW-1185">Reference proteome</keyword>
<accession>A0A8T0DRQ2</accession>
<feature type="region of interest" description="Disordered" evidence="1">
    <location>
        <begin position="1564"/>
        <end position="1596"/>
    </location>
</feature>
<dbReference type="GO" id="GO:0016192">
    <property type="term" value="P:vesicle-mediated transport"/>
    <property type="evidence" value="ECO:0007669"/>
    <property type="project" value="UniProtKB-ARBA"/>
</dbReference>
<protein>
    <recommendedName>
        <fullName evidence="2">SEC7 domain-containing protein</fullName>
    </recommendedName>
</protein>
<feature type="compositionally biased region" description="Polar residues" evidence="1">
    <location>
        <begin position="1757"/>
        <end position="1773"/>
    </location>
</feature>
<evidence type="ECO:0000259" key="2">
    <source>
        <dbReference type="PROSITE" id="PS50190"/>
    </source>
</evidence>
<dbReference type="SMART" id="SM00222">
    <property type="entry name" value="Sec7"/>
    <property type="match status" value="1"/>
</dbReference>
<dbReference type="Pfam" id="PF23325">
    <property type="entry name" value="TPR_28"/>
    <property type="match status" value="1"/>
</dbReference>
<reference evidence="3 4" key="1">
    <citation type="submission" date="2019-07" db="EMBL/GenBank/DDBJ databases">
        <title>Annotation for the trematode Paragonimus westermani.</title>
        <authorList>
            <person name="Choi Y.-J."/>
        </authorList>
    </citation>
    <scope>NUCLEOTIDE SEQUENCE [LARGE SCALE GENOMIC DNA]</scope>
    <source>
        <strain evidence="3">180907_Pwestermani</strain>
    </source>
</reference>
<dbReference type="PANTHER" id="PTHR10663:SF388">
    <property type="entry name" value="GOLGI-SPECIFIC BREFELDIN A-RESISTANCE GUANINE NUCLEOTIDE EXCHANGE FACTOR 1"/>
    <property type="match status" value="1"/>
</dbReference>
<proteinExistence type="predicted"/>
<evidence type="ECO:0000313" key="3">
    <source>
        <dbReference type="EMBL" id="KAF8570605.1"/>
    </source>
</evidence>
<feature type="domain" description="SEC7" evidence="2">
    <location>
        <begin position="608"/>
        <end position="685"/>
    </location>
</feature>
<dbReference type="GO" id="GO:0012505">
    <property type="term" value="C:endomembrane system"/>
    <property type="evidence" value="ECO:0007669"/>
    <property type="project" value="UniProtKB-ARBA"/>
</dbReference>
<dbReference type="SUPFAM" id="SSF48425">
    <property type="entry name" value="Sec7 domain"/>
    <property type="match status" value="2"/>
</dbReference>
<dbReference type="InterPro" id="IPR035999">
    <property type="entry name" value="Sec7_dom_sf"/>
</dbReference>
<name>A0A8T0DRQ2_9TREM</name>
<feature type="region of interest" description="Disordered" evidence="1">
    <location>
        <begin position="1744"/>
        <end position="1788"/>
    </location>
</feature>
<dbReference type="GO" id="GO:0032012">
    <property type="term" value="P:regulation of ARF protein signal transduction"/>
    <property type="evidence" value="ECO:0007669"/>
    <property type="project" value="InterPro"/>
</dbReference>
<dbReference type="InterPro" id="IPR032691">
    <property type="entry name" value="Mon2/Sec7/BIG1-like_HUS"/>
</dbReference>
<dbReference type="Pfam" id="PF12783">
    <property type="entry name" value="Sec7-like_HUS"/>
    <property type="match status" value="1"/>
</dbReference>
<dbReference type="InterPro" id="IPR000904">
    <property type="entry name" value="Sec7_dom"/>
</dbReference>
<dbReference type="Pfam" id="PF01369">
    <property type="entry name" value="Sec7"/>
    <property type="match status" value="2"/>
</dbReference>
<comment type="caution">
    <text evidence="3">The sequence shown here is derived from an EMBL/GenBank/DDBJ whole genome shotgun (WGS) entry which is preliminary data.</text>
</comment>
<dbReference type="CDD" id="cd00171">
    <property type="entry name" value="Sec7"/>
    <property type="match status" value="1"/>
</dbReference>
<dbReference type="InterPro" id="IPR016024">
    <property type="entry name" value="ARM-type_fold"/>
</dbReference>
<evidence type="ECO:0000313" key="4">
    <source>
        <dbReference type="Proteomes" id="UP000699462"/>
    </source>
</evidence>
<dbReference type="GO" id="GO:0005085">
    <property type="term" value="F:guanyl-nucleotide exchange factor activity"/>
    <property type="evidence" value="ECO:0007669"/>
    <property type="project" value="InterPro"/>
</dbReference>
<dbReference type="PANTHER" id="PTHR10663">
    <property type="entry name" value="GUANYL-NUCLEOTIDE EXCHANGE FACTOR"/>
    <property type="match status" value="1"/>
</dbReference>
<evidence type="ECO:0000256" key="1">
    <source>
        <dbReference type="SAM" id="MobiDB-lite"/>
    </source>
</evidence>
<dbReference type="Gene3D" id="1.10.1000.11">
    <property type="entry name" value="Arf Nucleotide-binding Site Opener,domain 2"/>
    <property type="match status" value="1"/>
</dbReference>
<dbReference type="InterPro" id="IPR056604">
    <property type="entry name" value="GBF1-like_TPR"/>
</dbReference>
<gene>
    <name evidence="3" type="ORF">P879_05191</name>
</gene>
<organism evidence="3 4">
    <name type="scientific">Paragonimus westermani</name>
    <dbReference type="NCBI Taxonomy" id="34504"/>
    <lineage>
        <taxon>Eukaryota</taxon>
        <taxon>Metazoa</taxon>
        <taxon>Spiralia</taxon>
        <taxon>Lophotrochozoa</taxon>
        <taxon>Platyhelminthes</taxon>
        <taxon>Trematoda</taxon>
        <taxon>Digenea</taxon>
        <taxon>Plagiorchiida</taxon>
        <taxon>Troglotremata</taxon>
        <taxon>Troglotrematidae</taxon>
        <taxon>Paragonimus</taxon>
    </lineage>
</organism>
<dbReference type="EMBL" id="JTDF01001024">
    <property type="protein sequence ID" value="KAF8570605.1"/>
    <property type="molecule type" value="Genomic_DNA"/>
</dbReference>
<dbReference type="Proteomes" id="UP000699462">
    <property type="component" value="Unassembled WGS sequence"/>
</dbReference>
<dbReference type="GO" id="GO:0005737">
    <property type="term" value="C:cytoplasm"/>
    <property type="evidence" value="ECO:0007669"/>
    <property type="project" value="UniProtKB-ARBA"/>
</dbReference>
<dbReference type="SUPFAM" id="SSF48371">
    <property type="entry name" value="ARM repeat"/>
    <property type="match status" value="1"/>
</dbReference>
<dbReference type="PROSITE" id="PS50190">
    <property type="entry name" value="SEC7"/>
    <property type="match status" value="2"/>
</dbReference>